<dbReference type="SUPFAM" id="SSF52402">
    <property type="entry name" value="Adenine nucleotide alpha hydrolases-like"/>
    <property type="match status" value="1"/>
</dbReference>
<reference evidence="3 4" key="1">
    <citation type="submission" date="2020-08" db="EMBL/GenBank/DDBJ databases">
        <title>Genomic Encyclopedia of Type Strains, Phase III (KMG-III): the genomes of soil and plant-associated and newly described type strains.</title>
        <authorList>
            <person name="Whitman W."/>
        </authorList>
    </citation>
    <scope>NUCLEOTIDE SEQUENCE [LARGE SCALE GENOMIC DNA]</scope>
    <source>
        <strain evidence="3 4">CECT 8840</strain>
    </source>
</reference>
<feature type="compositionally biased region" description="Pro residues" evidence="1">
    <location>
        <begin position="311"/>
        <end position="321"/>
    </location>
</feature>
<dbReference type="EMBL" id="JACHJP010000004">
    <property type="protein sequence ID" value="MBB4917408.1"/>
    <property type="molecule type" value="Genomic_DNA"/>
</dbReference>
<dbReference type="InterPro" id="IPR002500">
    <property type="entry name" value="PAPS_reduct_dom"/>
</dbReference>
<feature type="region of interest" description="Disordered" evidence="1">
    <location>
        <begin position="1"/>
        <end position="23"/>
    </location>
</feature>
<keyword evidence="3" id="KW-0808">Transferase</keyword>
<dbReference type="InterPro" id="IPR050128">
    <property type="entry name" value="Sulfate_adenylyltrnsfr_sub2"/>
</dbReference>
<dbReference type="PANTHER" id="PTHR43196">
    <property type="entry name" value="SULFATE ADENYLYLTRANSFERASE SUBUNIT 2"/>
    <property type="match status" value="1"/>
</dbReference>
<feature type="compositionally biased region" description="Low complexity" evidence="1">
    <location>
        <begin position="290"/>
        <end position="310"/>
    </location>
</feature>
<accession>A0A7W7QPS5</accession>
<organism evidence="3 4">
    <name type="scientific">Streptosporangium saharense</name>
    <dbReference type="NCBI Taxonomy" id="1706840"/>
    <lineage>
        <taxon>Bacteria</taxon>
        <taxon>Bacillati</taxon>
        <taxon>Actinomycetota</taxon>
        <taxon>Actinomycetes</taxon>
        <taxon>Streptosporangiales</taxon>
        <taxon>Streptosporangiaceae</taxon>
        <taxon>Streptosporangium</taxon>
    </lineage>
</organism>
<evidence type="ECO:0000256" key="1">
    <source>
        <dbReference type="SAM" id="MobiDB-lite"/>
    </source>
</evidence>
<dbReference type="RefSeq" id="WP_184717599.1">
    <property type="nucleotide sequence ID" value="NZ_JACHJP010000004.1"/>
</dbReference>
<gene>
    <name evidence="3" type="ORF">FHS44_004516</name>
</gene>
<evidence type="ECO:0000313" key="3">
    <source>
        <dbReference type="EMBL" id="MBB4917408.1"/>
    </source>
</evidence>
<dbReference type="PANTHER" id="PTHR43196:SF1">
    <property type="entry name" value="SULFATE ADENYLYLTRANSFERASE SUBUNIT 2"/>
    <property type="match status" value="1"/>
</dbReference>
<dbReference type="Proteomes" id="UP000552644">
    <property type="component" value="Unassembled WGS sequence"/>
</dbReference>
<evidence type="ECO:0000313" key="4">
    <source>
        <dbReference type="Proteomes" id="UP000552644"/>
    </source>
</evidence>
<protein>
    <submittedName>
        <fullName evidence="3">3'-phosphoadenosine 5'-phosphosulfate sulfotransferase (PAPS reductase)/FAD synthetase</fullName>
    </submittedName>
</protein>
<dbReference type="Pfam" id="PF01507">
    <property type="entry name" value="PAPS_reduct"/>
    <property type="match status" value="1"/>
</dbReference>
<name>A0A7W7QPS5_9ACTN</name>
<evidence type="ECO:0000259" key="2">
    <source>
        <dbReference type="Pfam" id="PF01507"/>
    </source>
</evidence>
<feature type="region of interest" description="Disordered" evidence="1">
    <location>
        <begin position="272"/>
        <end position="321"/>
    </location>
</feature>
<dbReference type="Gene3D" id="3.40.50.620">
    <property type="entry name" value="HUPs"/>
    <property type="match status" value="1"/>
</dbReference>
<dbReference type="AlphaFoldDB" id="A0A7W7QPS5"/>
<sequence>MGRHQTLMPMLPGMPDAVAGRPAKASARPPLRTLDQAIARSHDIIAQALDRYPIVARQALVSGGNDSMVLLHLVRPYLDSSHHDAVVHVNTGIGIDDTRQHVRDTAAAWNLPLRELHPRDSYEDLVLGQVIARTGPNAGIRAVWKGFPGPAGHSVMYRRLKNEPLQRNRAAIIGTHGRSQKVLYLAGMRWDESDRRFRTAAEIDPDGGIIWCSPLAHWTNAQMREYRDRHLIPRNPVAEHLHMSGECLCGAYAKPGELDEIAFFYPRPPTPSAAWKSALSRPGSRPASGAWPHPAATSPSPAASPDGCAPPARPPWPDRPT</sequence>
<proteinExistence type="predicted"/>
<dbReference type="InterPro" id="IPR014729">
    <property type="entry name" value="Rossmann-like_a/b/a_fold"/>
</dbReference>
<keyword evidence="4" id="KW-1185">Reference proteome</keyword>
<comment type="caution">
    <text evidence="3">The sequence shown here is derived from an EMBL/GenBank/DDBJ whole genome shotgun (WGS) entry which is preliminary data.</text>
</comment>
<feature type="domain" description="Phosphoadenosine phosphosulphate reductase" evidence="2">
    <location>
        <begin position="60"/>
        <end position="237"/>
    </location>
</feature>
<dbReference type="GO" id="GO:0016740">
    <property type="term" value="F:transferase activity"/>
    <property type="evidence" value="ECO:0007669"/>
    <property type="project" value="UniProtKB-KW"/>
</dbReference>